<comment type="caution">
    <text evidence="2">The sequence shown here is derived from an EMBL/GenBank/DDBJ whole genome shotgun (WGS) entry which is preliminary data.</text>
</comment>
<keyword evidence="3" id="KW-1185">Reference proteome</keyword>
<dbReference type="EMBL" id="JAFFHB010000002">
    <property type="protein sequence ID" value="KAK4669596.1"/>
    <property type="molecule type" value="Genomic_DNA"/>
</dbReference>
<dbReference type="RefSeq" id="XP_062768266.1">
    <property type="nucleotide sequence ID" value="XM_062905547.1"/>
</dbReference>
<protein>
    <submittedName>
        <fullName evidence="2">Uncharacterized protein</fullName>
    </submittedName>
</protein>
<accession>A0ABR0HP12</accession>
<dbReference type="Proteomes" id="UP001326199">
    <property type="component" value="Unassembled WGS sequence"/>
</dbReference>
<proteinExistence type="predicted"/>
<evidence type="ECO:0000313" key="2">
    <source>
        <dbReference type="EMBL" id="KAK4669596.1"/>
    </source>
</evidence>
<dbReference type="GeneID" id="87925539"/>
<evidence type="ECO:0000313" key="3">
    <source>
        <dbReference type="Proteomes" id="UP001326199"/>
    </source>
</evidence>
<reference evidence="2 3" key="1">
    <citation type="journal article" date="2023" name="bioRxiv">
        <title>High-quality genome assemblies of four members of thePodospora anserinaspecies complex.</title>
        <authorList>
            <person name="Ament-Velasquez S.L."/>
            <person name="Vogan A.A."/>
            <person name="Wallerman O."/>
            <person name="Hartmann F."/>
            <person name="Gautier V."/>
            <person name="Silar P."/>
            <person name="Giraud T."/>
            <person name="Johannesson H."/>
        </authorList>
    </citation>
    <scope>NUCLEOTIDE SEQUENCE [LARGE SCALE GENOMIC DNA]</scope>
    <source>
        <strain evidence="2 3">CBS 411.78</strain>
    </source>
</reference>
<sequence length="178" mass="20755">MSEKLDSTTTNSESRQRIVDALAKLTAAREAEWGRKEGRQMGAVQMGKEVQMGQLLGIGVFHEEGGMRRRAVDEAFTMENLDWNRFENMLRRVMMDQCDRKDLEEAYERWCSEFDHTQSDEPMGKRERRYLLLETLGEDMKKGEVSVQNEEEEVKVTGKEEEEEEEEVVVVVEVEVKK</sequence>
<name>A0ABR0HP12_9PEZI</name>
<organism evidence="2 3">
    <name type="scientific">Podospora pseudopauciseta</name>
    <dbReference type="NCBI Taxonomy" id="2093780"/>
    <lineage>
        <taxon>Eukaryota</taxon>
        <taxon>Fungi</taxon>
        <taxon>Dikarya</taxon>
        <taxon>Ascomycota</taxon>
        <taxon>Pezizomycotina</taxon>
        <taxon>Sordariomycetes</taxon>
        <taxon>Sordariomycetidae</taxon>
        <taxon>Sordariales</taxon>
        <taxon>Podosporaceae</taxon>
        <taxon>Podospora</taxon>
    </lineage>
</organism>
<feature type="region of interest" description="Disordered" evidence="1">
    <location>
        <begin position="142"/>
        <end position="162"/>
    </location>
</feature>
<evidence type="ECO:0000256" key="1">
    <source>
        <dbReference type="SAM" id="MobiDB-lite"/>
    </source>
</evidence>
<gene>
    <name evidence="2" type="ORF">QC763_0034150</name>
</gene>